<evidence type="ECO:0000259" key="10">
    <source>
        <dbReference type="Pfam" id="PF01050"/>
    </source>
</evidence>
<dbReference type="InterPro" id="IPR005835">
    <property type="entry name" value="NTP_transferase_dom"/>
</dbReference>
<dbReference type="Proteomes" id="UP001214250">
    <property type="component" value="Chromosome 1"/>
</dbReference>
<name>A0ABY7VPB3_9BACT</name>
<organism evidence="12 13">
    <name type="scientific">Lentisphaera profundi</name>
    <dbReference type="NCBI Taxonomy" id="1658616"/>
    <lineage>
        <taxon>Bacteria</taxon>
        <taxon>Pseudomonadati</taxon>
        <taxon>Lentisphaerota</taxon>
        <taxon>Lentisphaeria</taxon>
        <taxon>Lentisphaerales</taxon>
        <taxon>Lentisphaeraceae</taxon>
        <taxon>Lentisphaera</taxon>
    </lineage>
</organism>
<dbReference type="PANTHER" id="PTHR46390:SF1">
    <property type="entry name" value="MANNOSE-1-PHOSPHATE GUANYLYLTRANSFERASE"/>
    <property type="match status" value="1"/>
</dbReference>
<dbReference type="NCBIfam" id="TIGR01479">
    <property type="entry name" value="GMP_PMI"/>
    <property type="match status" value="1"/>
</dbReference>
<feature type="domain" description="Nucleotidyl transferase" evidence="9">
    <location>
        <begin position="11"/>
        <end position="293"/>
    </location>
</feature>
<dbReference type="CDD" id="cd02213">
    <property type="entry name" value="cupin_PMI_typeII_C"/>
    <property type="match status" value="1"/>
</dbReference>
<keyword evidence="5" id="KW-0547">Nucleotide-binding</keyword>
<keyword evidence="6" id="KW-0342">GTP-binding</keyword>
<evidence type="ECO:0000313" key="12">
    <source>
        <dbReference type="EMBL" id="WDE95985.1"/>
    </source>
</evidence>
<evidence type="ECO:0000256" key="5">
    <source>
        <dbReference type="ARBA" id="ARBA00022741"/>
    </source>
</evidence>
<sequence length="479" mass="53206">MSLSKENNLVPVILAGGSGTRLWPLSRSMYPKQFLPLLAADESMLQLTIKRLNGLANLAEPILLCNDEHRFLAEEQLRQIACESNGLILEPVGRNTAPAIAAAAFHAMKSSEDALLLVLAADHDIKNIGAFHEAIARAVDLAQQGKLVTFGIVADEPETGYGYIQRGEALGDASYEINKFKEKPNLETAKKYLASGDYLWNSGMFVFKASVYLQELEKLRPELYEASRLAYEASEQDLNFIRLNEKLFSECPSESIDYAVMENTKNAAVVSLDAGWNDLGSWESVYKDANSDENGNAITPQTDAVCVDTKNSYINGGSRLITTLGVENLIIIDTPSALLIADRSKIDSIKLLLTELKGREELDLHSTVHRPWGSYTTVDEGERFKVKRITVKQGAKLSTQLHHHRAEHWVVVSGTAKVLIGEEEKFLHENESVYIPKGTVHYLENPGKIQLDIIEIQSGEYLGEDDIIRLNDKYGRSDK</sequence>
<evidence type="ECO:0000256" key="6">
    <source>
        <dbReference type="ARBA" id="ARBA00023134"/>
    </source>
</evidence>
<dbReference type="InterPro" id="IPR001538">
    <property type="entry name" value="Man6P_isomerase-2_C"/>
</dbReference>
<dbReference type="SUPFAM" id="SSF53448">
    <property type="entry name" value="Nucleotide-diphospho-sugar transferases"/>
    <property type="match status" value="1"/>
</dbReference>
<dbReference type="GO" id="GO:0004476">
    <property type="term" value="F:mannose-6-phosphate isomerase activity"/>
    <property type="evidence" value="ECO:0007669"/>
    <property type="project" value="UniProtKB-EC"/>
</dbReference>
<dbReference type="InterPro" id="IPR006375">
    <property type="entry name" value="Man1P_GuaTrfase/Man6P_Isoase"/>
</dbReference>
<keyword evidence="3 12" id="KW-0808">Transferase</keyword>
<comment type="similarity">
    <text evidence="1 8">Belongs to the mannose-6-phosphate isomerase type 2 family.</text>
</comment>
<evidence type="ECO:0000256" key="2">
    <source>
        <dbReference type="ARBA" id="ARBA00012387"/>
    </source>
</evidence>
<proteinExistence type="inferred from homology"/>
<dbReference type="PANTHER" id="PTHR46390">
    <property type="entry name" value="MANNOSE-1-PHOSPHATE GUANYLYLTRANSFERASE"/>
    <property type="match status" value="1"/>
</dbReference>
<feature type="domain" description="Mannose-6-phosphate isomerase type II C-terminal" evidence="10">
    <location>
        <begin position="358"/>
        <end position="472"/>
    </location>
</feature>
<dbReference type="EMBL" id="CP117811">
    <property type="protein sequence ID" value="WDE95985.1"/>
    <property type="molecule type" value="Genomic_DNA"/>
</dbReference>
<feature type="domain" description="MannoseP isomerase/GMP-like beta-helix" evidence="11">
    <location>
        <begin position="304"/>
        <end position="356"/>
    </location>
</feature>
<reference evidence="12 13" key="1">
    <citation type="submission" date="2023-02" db="EMBL/GenBank/DDBJ databases">
        <title>Genome sequence of Lentisphaera profundi SAORIC-696.</title>
        <authorList>
            <person name="Kim e."/>
            <person name="Cho J.-C."/>
            <person name="Choi A."/>
            <person name="Kang I."/>
        </authorList>
    </citation>
    <scope>NUCLEOTIDE SEQUENCE [LARGE SCALE GENOMIC DNA]</scope>
    <source>
        <strain evidence="12 13">SAORIC-696</strain>
    </source>
</reference>
<comment type="catalytic activity">
    <reaction evidence="7">
        <text>alpha-D-mannose 1-phosphate + GTP + H(+) = GDP-alpha-D-mannose + diphosphate</text>
        <dbReference type="Rhea" id="RHEA:15229"/>
        <dbReference type="ChEBI" id="CHEBI:15378"/>
        <dbReference type="ChEBI" id="CHEBI:33019"/>
        <dbReference type="ChEBI" id="CHEBI:37565"/>
        <dbReference type="ChEBI" id="CHEBI:57527"/>
        <dbReference type="ChEBI" id="CHEBI:58409"/>
        <dbReference type="EC" id="2.7.7.13"/>
    </reaction>
</comment>
<dbReference type="InterPro" id="IPR049577">
    <property type="entry name" value="GMPP_N"/>
</dbReference>
<dbReference type="SUPFAM" id="SSF51182">
    <property type="entry name" value="RmlC-like cupins"/>
    <property type="match status" value="1"/>
</dbReference>
<evidence type="ECO:0000256" key="1">
    <source>
        <dbReference type="ARBA" id="ARBA00006115"/>
    </source>
</evidence>
<dbReference type="InterPro" id="IPR011051">
    <property type="entry name" value="RmlC_Cupin_sf"/>
</dbReference>
<protein>
    <recommendedName>
        <fullName evidence="2">mannose-1-phosphate guanylyltransferase</fullName>
        <ecNumber evidence="2">2.7.7.13</ecNumber>
    </recommendedName>
</protein>
<keyword evidence="13" id="KW-1185">Reference proteome</keyword>
<dbReference type="InterPro" id="IPR051161">
    <property type="entry name" value="Mannose-6P_isomerase_type2"/>
</dbReference>
<dbReference type="Gene3D" id="3.90.550.10">
    <property type="entry name" value="Spore Coat Polysaccharide Biosynthesis Protein SpsA, Chain A"/>
    <property type="match status" value="1"/>
</dbReference>
<evidence type="ECO:0000259" key="11">
    <source>
        <dbReference type="Pfam" id="PF22640"/>
    </source>
</evidence>
<keyword evidence="12" id="KW-0413">Isomerase</keyword>
<evidence type="ECO:0000256" key="4">
    <source>
        <dbReference type="ARBA" id="ARBA00022695"/>
    </source>
</evidence>
<dbReference type="InterPro" id="IPR029044">
    <property type="entry name" value="Nucleotide-diphossugar_trans"/>
</dbReference>
<evidence type="ECO:0000256" key="3">
    <source>
        <dbReference type="ARBA" id="ARBA00022679"/>
    </source>
</evidence>
<dbReference type="EC" id="2.7.7.13" evidence="2"/>
<dbReference type="Pfam" id="PF22640">
    <property type="entry name" value="ManC_GMP_beta-helix"/>
    <property type="match status" value="1"/>
</dbReference>
<keyword evidence="4 12" id="KW-0548">Nucleotidyltransferase</keyword>
<evidence type="ECO:0000256" key="7">
    <source>
        <dbReference type="ARBA" id="ARBA00047343"/>
    </source>
</evidence>
<dbReference type="InterPro" id="IPR054566">
    <property type="entry name" value="ManC/GMP-like_b-helix"/>
</dbReference>
<evidence type="ECO:0000259" key="9">
    <source>
        <dbReference type="Pfam" id="PF00483"/>
    </source>
</evidence>
<evidence type="ECO:0000256" key="8">
    <source>
        <dbReference type="RuleBase" id="RU004190"/>
    </source>
</evidence>
<dbReference type="RefSeq" id="WP_274149926.1">
    <property type="nucleotide sequence ID" value="NZ_CP117811.1"/>
</dbReference>
<accession>A0ABY7VPB3</accession>
<dbReference type="InterPro" id="IPR014710">
    <property type="entry name" value="RmlC-like_jellyroll"/>
</dbReference>
<dbReference type="CDD" id="cd02509">
    <property type="entry name" value="GDP-M1P_Guanylyltransferase"/>
    <property type="match status" value="1"/>
</dbReference>
<dbReference type="Pfam" id="PF00483">
    <property type="entry name" value="NTP_transferase"/>
    <property type="match status" value="1"/>
</dbReference>
<dbReference type="Gene3D" id="2.60.120.10">
    <property type="entry name" value="Jelly Rolls"/>
    <property type="match status" value="1"/>
</dbReference>
<dbReference type="GO" id="GO:0004475">
    <property type="term" value="F:mannose-1-phosphate guanylyltransferase (GTP) activity"/>
    <property type="evidence" value="ECO:0007669"/>
    <property type="project" value="UniProtKB-EC"/>
</dbReference>
<evidence type="ECO:0000313" key="13">
    <source>
        <dbReference type="Proteomes" id="UP001214250"/>
    </source>
</evidence>
<gene>
    <name evidence="12" type="ORF">PQO03_09690</name>
</gene>
<dbReference type="Pfam" id="PF01050">
    <property type="entry name" value="MannoseP_isomer"/>
    <property type="match status" value="1"/>
</dbReference>